<name>H3ZHZ2_9ALTE</name>
<protein>
    <recommendedName>
        <fullName evidence="1">Filamentation induced by cAMP protein Fic-like C-terminal domain-containing protein</fullName>
    </recommendedName>
</protein>
<reference evidence="2 3" key="1">
    <citation type="journal article" date="2012" name="J. Bacteriol.">
        <title>Genome Sequence of Extracellular-Protease-Producing Alishewanella jeotgali Isolated from Traditional Korean Fermented Seafood.</title>
        <authorList>
            <person name="Jung J."/>
            <person name="Chun J."/>
            <person name="Park W."/>
        </authorList>
    </citation>
    <scope>NUCLEOTIDE SEQUENCE [LARGE SCALE GENOMIC DNA]</scope>
    <source>
        <strain evidence="2 3">KCTC 22429</strain>
    </source>
</reference>
<dbReference type="EMBL" id="AHTH01000048">
    <property type="protein sequence ID" value="EHR39998.1"/>
    <property type="molecule type" value="Genomic_DNA"/>
</dbReference>
<dbReference type="eggNOG" id="COG3177">
    <property type="taxonomic scope" value="Bacteria"/>
</dbReference>
<organism evidence="2 3">
    <name type="scientific">Alishewanella jeotgali KCTC 22429</name>
    <dbReference type="NCBI Taxonomy" id="1129374"/>
    <lineage>
        <taxon>Bacteria</taxon>
        <taxon>Pseudomonadati</taxon>
        <taxon>Pseudomonadota</taxon>
        <taxon>Gammaproteobacteria</taxon>
        <taxon>Alteromonadales</taxon>
        <taxon>Alteromonadaceae</taxon>
        <taxon>Alishewanella</taxon>
    </lineage>
</organism>
<evidence type="ECO:0000313" key="3">
    <source>
        <dbReference type="Proteomes" id="UP000012046"/>
    </source>
</evidence>
<dbReference type="Proteomes" id="UP000012046">
    <property type="component" value="Unassembled WGS sequence"/>
</dbReference>
<feature type="domain" description="Filamentation induced by cAMP protein Fic-like C-terminal" evidence="1">
    <location>
        <begin position="50"/>
        <end position="115"/>
    </location>
</feature>
<comment type="caution">
    <text evidence="2">The sequence shown here is derived from an EMBL/GenBank/DDBJ whole genome shotgun (WGS) entry which is preliminary data.</text>
</comment>
<dbReference type="AlphaFoldDB" id="H3ZHZ2"/>
<evidence type="ECO:0000313" key="2">
    <source>
        <dbReference type="EMBL" id="EHR39998.1"/>
    </source>
</evidence>
<dbReference type="PATRIC" id="fig|1129374.4.peg.2971"/>
<dbReference type="STRING" id="1129374.AJE_15000"/>
<dbReference type="RefSeq" id="WP_008951550.1">
    <property type="nucleotide sequence ID" value="NZ_AHTH01000048.1"/>
</dbReference>
<keyword evidence="3" id="KW-1185">Reference proteome</keyword>
<accession>H3ZHZ2</accession>
<dbReference type="InterPro" id="IPR049514">
    <property type="entry name" value="Fic-like_C"/>
</dbReference>
<evidence type="ECO:0000259" key="1">
    <source>
        <dbReference type="Pfam" id="PF21247"/>
    </source>
</evidence>
<proteinExistence type="predicted"/>
<sequence>MVYAHQSAYDAALNLSTKQTDSSPFIEFMLDVILETLISATTTSTPQVTPQVKALLDVLTSANQPLSSGELQRQLGLKDRESFRLSYLQPALAAGVIEMTLPDKPNSRFQAYQLSTKA</sequence>
<dbReference type="Pfam" id="PF21247">
    <property type="entry name" value="Fic-like_C"/>
    <property type="match status" value="1"/>
</dbReference>
<gene>
    <name evidence="2" type="ORF">AJE_15000</name>
</gene>